<sequence length="237" mass="26642">MIDLTSDWNRVEDLFGEVGSKLVIFFDTYFCNFAEKYLSLLGESYIKAFMECLPSGVLLRQIFNEKVKVGNLVLDRSPLIVSLPSQEMRGFRDWEILLTRRAYVRTNSVLVTPEGIDACKARKIALPNPGLSFLGRSALGSLTKRCGDSESREVHPVLLHHREIPVLLKEGRVEGGVMWEHEAKLNGFNYTVLKRNVVMEVALLKGADKVAMNAFELLFSQKMVETLESSGLSRAVS</sequence>
<evidence type="ECO:0000313" key="2">
    <source>
        <dbReference type="Proteomes" id="UP000003980"/>
    </source>
</evidence>
<proteinExistence type="predicted"/>
<keyword evidence="2" id="KW-1185">Reference proteome</keyword>
<dbReference type="eggNOG" id="arCOG09701">
    <property type="taxonomic scope" value="Archaea"/>
</dbReference>
<accession>H2C1E4</accession>
<dbReference type="RefSeq" id="WP_009070435.1">
    <property type="nucleotide sequence ID" value="NZ_JH597761.1"/>
</dbReference>
<gene>
    <name evidence="1" type="ORF">MetMK1DRAFT_00005670</name>
</gene>
<dbReference type="EMBL" id="JH597761">
    <property type="protein sequence ID" value="EHP70065.1"/>
    <property type="molecule type" value="Genomic_DNA"/>
</dbReference>
<organism evidence="1 2">
    <name type="scientific">Metallosphaera yellowstonensis MK1</name>
    <dbReference type="NCBI Taxonomy" id="671065"/>
    <lineage>
        <taxon>Archaea</taxon>
        <taxon>Thermoproteota</taxon>
        <taxon>Thermoprotei</taxon>
        <taxon>Sulfolobales</taxon>
        <taxon>Sulfolobaceae</taxon>
        <taxon>Metallosphaera</taxon>
    </lineage>
</organism>
<dbReference type="HOGENOM" id="CLU_1168593_0_0_2"/>
<dbReference type="Proteomes" id="UP000003980">
    <property type="component" value="Unassembled WGS sequence"/>
</dbReference>
<name>H2C1E4_9CREN</name>
<reference evidence="1 2" key="1">
    <citation type="submission" date="2012-01" db="EMBL/GenBank/DDBJ databases">
        <title>Improved High-Quality Draft sequence of Metallosphaera yellowstonensis MK1.</title>
        <authorList>
            <consortium name="US DOE Joint Genome Institute"/>
            <person name="Lucas S."/>
            <person name="Han J."/>
            <person name="Cheng J.-F."/>
            <person name="Goodwin L."/>
            <person name="Pitluck S."/>
            <person name="Peters L."/>
            <person name="Teshima H."/>
            <person name="Detter J.C."/>
            <person name="Han C."/>
            <person name="Tapia R."/>
            <person name="Land M."/>
            <person name="Hauser L."/>
            <person name="Kyrpides N."/>
            <person name="Kozubal M."/>
            <person name="Macur R.E."/>
            <person name="Jay Z."/>
            <person name="Inskeep W."/>
            <person name="Woyke T."/>
        </authorList>
    </citation>
    <scope>NUCLEOTIDE SEQUENCE [LARGE SCALE GENOMIC DNA]</scope>
    <source>
        <strain evidence="1 2">MK1</strain>
    </source>
</reference>
<evidence type="ECO:0000313" key="1">
    <source>
        <dbReference type="EMBL" id="EHP70065.1"/>
    </source>
</evidence>
<dbReference type="AlphaFoldDB" id="H2C1E4"/>
<dbReference type="OrthoDB" id="41324at2157"/>
<protein>
    <submittedName>
        <fullName evidence="1">Uncharacterized protein</fullName>
    </submittedName>
</protein>